<sequence>MGIRYYAYPLAPKFVPFALKDPRPFAGDDPFGDAWMTTDDERPEMLYLDKCWGPLQGLTLGEDGEPRVSHRLFEGNVTLMDGGCTWLPYVKALSPQDVDEVARDLAKIGTPDADRLVAKYRDPRCDHEQERSYILQFLGRAQDFTAEMLGRGWGLTYQIG</sequence>
<comment type="caution">
    <text evidence="1">The sequence shown here is derived from an EMBL/GenBank/DDBJ whole genome shotgun (WGS) entry which is preliminary data.</text>
</comment>
<keyword evidence="2" id="KW-1185">Reference proteome</keyword>
<name>A0ABV6F8L6_9MICC</name>
<dbReference type="Proteomes" id="UP001589766">
    <property type="component" value="Unassembled WGS sequence"/>
</dbReference>
<evidence type="ECO:0000313" key="2">
    <source>
        <dbReference type="Proteomes" id="UP001589766"/>
    </source>
</evidence>
<accession>A0ABV6F8L6</accession>
<gene>
    <name evidence="1" type="ORF">ACFFIO_15275</name>
</gene>
<proteinExistence type="predicted"/>
<protein>
    <recommendedName>
        <fullName evidence="3">DUF1877 family protein</fullName>
    </recommendedName>
</protein>
<dbReference type="Gene3D" id="3.40.1760.10">
    <property type="entry name" value="YfbM-like super family"/>
    <property type="match status" value="1"/>
</dbReference>
<dbReference type="InterPro" id="IPR035944">
    <property type="entry name" value="YfbM-like_sf"/>
</dbReference>
<dbReference type="EMBL" id="JBHLWH010000043">
    <property type="protein sequence ID" value="MFC0249867.1"/>
    <property type="molecule type" value="Genomic_DNA"/>
</dbReference>
<reference evidence="1 2" key="1">
    <citation type="submission" date="2024-09" db="EMBL/GenBank/DDBJ databases">
        <authorList>
            <person name="Sun Q."/>
            <person name="Mori K."/>
        </authorList>
    </citation>
    <scope>NUCLEOTIDE SEQUENCE [LARGE SCALE GENOMIC DNA]</scope>
    <source>
        <strain evidence="1 2">CCM 7609</strain>
    </source>
</reference>
<evidence type="ECO:0008006" key="3">
    <source>
        <dbReference type="Google" id="ProtNLM"/>
    </source>
</evidence>
<evidence type="ECO:0000313" key="1">
    <source>
        <dbReference type="EMBL" id="MFC0249867.1"/>
    </source>
</evidence>
<organism evidence="1 2">
    <name type="scientific">Citricoccus parietis</name>
    <dbReference type="NCBI Taxonomy" id="592307"/>
    <lineage>
        <taxon>Bacteria</taxon>
        <taxon>Bacillati</taxon>
        <taxon>Actinomycetota</taxon>
        <taxon>Actinomycetes</taxon>
        <taxon>Micrococcales</taxon>
        <taxon>Micrococcaceae</taxon>
        <taxon>Citricoccus</taxon>
    </lineage>
</organism>
<dbReference type="RefSeq" id="WP_378043134.1">
    <property type="nucleotide sequence ID" value="NZ_JBHLWH010000043.1"/>
</dbReference>